<evidence type="ECO:0000256" key="6">
    <source>
        <dbReference type="PROSITE-ProRule" id="PRU00169"/>
    </source>
</evidence>
<dbReference type="SUPFAM" id="SSF46894">
    <property type="entry name" value="C-terminal effector domain of the bipartite response regulators"/>
    <property type="match status" value="1"/>
</dbReference>
<dbReference type="AlphaFoldDB" id="Q01YI3"/>
<reference evidence="10" key="1">
    <citation type="submission" date="2006-10" db="EMBL/GenBank/DDBJ databases">
        <title>Complete sequence of Solibacter usitatus Ellin6076.</title>
        <authorList>
            <consortium name="US DOE Joint Genome Institute"/>
            <person name="Copeland A."/>
            <person name="Lucas S."/>
            <person name="Lapidus A."/>
            <person name="Barry K."/>
            <person name="Detter J.C."/>
            <person name="Glavina del Rio T."/>
            <person name="Hammon N."/>
            <person name="Israni S."/>
            <person name="Dalin E."/>
            <person name="Tice H."/>
            <person name="Pitluck S."/>
            <person name="Thompson L.S."/>
            <person name="Brettin T."/>
            <person name="Bruce D."/>
            <person name="Han C."/>
            <person name="Tapia R."/>
            <person name="Gilna P."/>
            <person name="Schmutz J."/>
            <person name="Larimer F."/>
            <person name="Land M."/>
            <person name="Hauser L."/>
            <person name="Kyrpides N."/>
            <person name="Mikhailova N."/>
            <person name="Janssen P.H."/>
            <person name="Kuske C.R."/>
            <person name="Richardson P."/>
        </authorList>
    </citation>
    <scope>NUCLEOTIDE SEQUENCE</scope>
    <source>
        <strain evidence="10">Ellin6076</strain>
    </source>
</reference>
<dbReference type="EMBL" id="CP000473">
    <property type="protein sequence ID" value="ABJ85282.1"/>
    <property type="molecule type" value="Genomic_DNA"/>
</dbReference>
<dbReference type="OrthoDB" id="9790442at2"/>
<gene>
    <name evidence="10" type="ordered locus">Acid_4320</name>
</gene>
<organism evidence="10">
    <name type="scientific">Solibacter usitatus (strain Ellin6076)</name>
    <dbReference type="NCBI Taxonomy" id="234267"/>
    <lineage>
        <taxon>Bacteria</taxon>
        <taxon>Pseudomonadati</taxon>
        <taxon>Acidobacteriota</taxon>
        <taxon>Terriglobia</taxon>
        <taxon>Bryobacterales</taxon>
        <taxon>Solibacteraceae</taxon>
        <taxon>Candidatus Solibacter</taxon>
    </lineage>
</organism>
<evidence type="ECO:0000256" key="1">
    <source>
        <dbReference type="ARBA" id="ARBA00022553"/>
    </source>
</evidence>
<feature type="domain" description="Response regulatory" evidence="8">
    <location>
        <begin position="3"/>
        <end position="117"/>
    </location>
</feature>
<dbReference type="InterPro" id="IPR036388">
    <property type="entry name" value="WH-like_DNA-bd_sf"/>
</dbReference>
<dbReference type="InterPro" id="IPR016032">
    <property type="entry name" value="Sig_transdc_resp-reg_C-effctor"/>
</dbReference>
<dbReference type="Gene3D" id="3.40.50.2300">
    <property type="match status" value="1"/>
</dbReference>
<dbReference type="PANTHER" id="PTHR48111">
    <property type="entry name" value="REGULATOR OF RPOS"/>
    <property type="match status" value="1"/>
</dbReference>
<dbReference type="CDD" id="cd17574">
    <property type="entry name" value="REC_OmpR"/>
    <property type="match status" value="1"/>
</dbReference>
<dbReference type="SMART" id="SM00448">
    <property type="entry name" value="REC"/>
    <property type="match status" value="1"/>
</dbReference>
<dbReference type="STRING" id="234267.Acid_4320"/>
<dbReference type="CDD" id="cd00383">
    <property type="entry name" value="trans_reg_C"/>
    <property type="match status" value="1"/>
</dbReference>
<dbReference type="PROSITE" id="PS50110">
    <property type="entry name" value="RESPONSE_REGULATORY"/>
    <property type="match status" value="1"/>
</dbReference>
<evidence type="ECO:0000256" key="7">
    <source>
        <dbReference type="PROSITE-ProRule" id="PRU01091"/>
    </source>
</evidence>
<dbReference type="InterPro" id="IPR039420">
    <property type="entry name" value="WalR-like"/>
</dbReference>
<dbReference type="InterPro" id="IPR011006">
    <property type="entry name" value="CheY-like_superfamily"/>
</dbReference>
<dbReference type="SMART" id="SM00862">
    <property type="entry name" value="Trans_reg_C"/>
    <property type="match status" value="1"/>
</dbReference>
<evidence type="ECO:0000259" key="9">
    <source>
        <dbReference type="PROSITE" id="PS51755"/>
    </source>
</evidence>
<sequence precursor="true">MIRILVVEDEPGIALGLEDDLTIEGYDVEVARDGVTAARRGREGNFDLILLDVMLPGKDGLEVCRELRRAGLKTPILMLTAKARETEKVMGLEIGADDYVTKPFGTKELRARIKALLRRASGDTDLETCSFGDVEVDFARGELRLKGKAVELTPIEFKLLDVFIRARGRVLSRDQLIAATWGRDTFTSARIVDNHIANLRRKIGDDPAEPRYLRNVRGLGYRFDG</sequence>
<evidence type="ECO:0000256" key="5">
    <source>
        <dbReference type="ARBA" id="ARBA00023163"/>
    </source>
</evidence>
<dbReference type="Gene3D" id="6.10.250.690">
    <property type="match status" value="1"/>
</dbReference>
<dbReference type="SUPFAM" id="SSF52172">
    <property type="entry name" value="CheY-like"/>
    <property type="match status" value="1"/>
</dbReference>
<name>Q01YI3_SOLUE</name>
<dbReference type="GO" id="GO:0005829">
    <property type="term" value="C:cytosol"/>
    <property type="evidence" value="ECO:0007669"/>
    <property type="project" value="TreeGrafter"/>
</dbReference>
<dbReference type="eggNOG" id="COG0745">
    <property type="taxonomic scope" value="Bacteria"/>
</dbReference>
<accession>Q01YI3</accession>
<dbReference type="InterPro" id="IPR001789">
    <property type="entry name" value="Sig_transdc_resp-reg_receiver"/>
</dbReference>
<evidence type="ECO:0000256" key="4">
    <source>
        <dbReference type="ARBA" id="ARBA00023125"/>
    </source>
</evidence>
<evidence type="ECO:0000259" key="8">
    <source>
        <dbReference type="PROSITE" id="PS50110"/>
    </source>
</evidence>
<feature type="DNA-binding region" description="OmpR/PhoB-type" evidence="7">
    <location>
        <begin position="126"/>
        <end position="225"/>
    </location>
</feature>
<evidence type="ECO:0000256" key="3">
    <source>
        <dbReference type="ARBA" id="ARBA00023015"/>
    </source>
</evidence>
<keyword evidence="1 6" id="KW-0597">Phosphoprotein</keyword>
<feature type="domain" description="OmpR/PhoB-type" evidence="9">
    <location>
        <begin position="126"/>
        <end position="225"/>
    </location>
</feature>
<dbReference type="Gene3D" id="1.10.10.10">
    <property type="entry name" value="Winged helix-like DNA-binding domain superfamily/Winged helix DNA-binding domain"/>
    <property type="match status" value="1"/>
</dbReference>
<dbReference type="InParanoid" id="Q01YI3"/>
<dbReference type="InterPro" id="IPR001867">
    <property type="entry name" value="OmpR/PhoB-type_DNA-bd"/>
</dbReference>
<dbReference type="PANTHER" id="PTHR48111:SF1">
    <property type="entry name" value="TWO-COMPONENT RESPONSE REGULATOR ORR33"/>
    <property type="match status" value="1"/>
</dbReference>
<dbReference type="GO" id="GO:0000156">
    <property type="term" value="F:phosphorelay response regulator activity"/>
    <property type="evidence" value="ECO:0007669"/>
    <property type="project" value="TreeGrafter"/>
</dbReference>
<dbReference type="HOGENOM" id="CLU_000445_30_4_0"/>
<dbReference type="GO" id="GO:0032993">
    <property type="term" value="C:protein-DNA complex"/>
    <property type="evidence" value="ECO:0007669"/>
    <property type="project" value="TreeGrafter"/>
</dbReference>
<keyword evidence="2" id="KW-0902">Two-component regulatory system</keyword>
<evidence type="ECO:0000256" key="2">
    <source>
        <dbReference type="ARBA" id="ARBA00023012"/>
    </source>
</evidence>
<dbReference type="PROSITE" id="PS51755">
    <property type="entry name" value="OMPR_PHOB"/>
    <property type="match status" value="1"/>
</dbReference>
<dbReference type="FunFam" id="3.40.50.2300:FF:000001">
    <property type="entry name" value="DNA-binding response regulator PhoB"/>
    <property type="match status" value="1"/>
</dbReference>
<keyword evidence="3" id="KW-0805">Transcription regulation</keyword>
<dbReference type="Pfam" id="PF00486">
    <property type="entry name" value="Trans_reg_C"/>
    <property type="match status" value="1"/>
</dbReference>
<dbReference type="Pfam" id="PF00072">
    <property type="entry name" value="Response_reg"/>
    <property type="match status" value="1"/>
</dbReference>
<proteinExistence type="predicted"/>
<keyword evidence="4 7" id="KW-0238">DNA-binding</keyword>
<evidence type="ECO:0000313" key="10">
    <source>
        <dbReference type="EMBL" id="ABJ85282.1"/>
    </source>
</evidence>
<keyword evidence="5" id="KW-0804">Transcription</keyword>
<dbReference type="GO" id="GO:0006355">
    <property type="term" value="P:regulation of DNA-templated transcription"/>
    <property type="evidence" value="ECO:0007669"/>
    <property type="project" value="InterPro"/>
</dbReference>
<feature type="modified residue" description="4-aspartylphosphate" evidence="6">
    <location>
        <position position="52"/>
    </location>
</feature>
<dbReference type="KEGG" id="sus:Acid_4320"/>
<protein>
    <submittedName>
        <fullName evidence="10">Two component transcriptional regulator, winged helix family</fullName>
    </submittedName>
</protein>
<dbReference type="GO" id="GO:0000976">
    <property type="term" value="F:transcription cis-regulatory region binding"/>
    <property type="evidence" value="ECO:0007669"/>
    <property type="project" value="TreeGrafter"/>
</dbReference>